<evidence type="ECO:0000313" key="1">
    <source>
        <dbReference type="EMBL" id="BBI62469.1"/>
    </source>
</evidence>
<organism evidence="1 2">
    <name type="scientific">Vreelandella sulfidaeris</name>
    <dbReference type="NCBI Taxonomy" id="115553"/>
    <lineage>
        <taxon>Bacteria</taxon>
        <taxon>Pseudomonadati</taxon>
        <taxon>Pseudomonadota</taxon>
        <taxon>Gammaproteobacteria</taxon>
        <taxon>Oceanospirillales</taxon>
        <taxon>Halomonadaceae</taxon>
        <taxon>Vreelandella</taxon>
    </lineage>
</organism>
<sequence length="63" mass="7122">MLFDGSTQVDPLTLVTLIQTSPKHYRLDGSDTLRFELPMESVDKRFQQLENLLSTLNQKVAAA</sequence>
<proteinExistence type="predicted"/>
<evidence type="ECO:0000313" key="2">
    <source>
        <dbReference type="Proteomes" id="UP000320231"/>
    </source>
</evidence>
<accession>A0A455UDQ7</accession>
<dbReference type="EMBL" id="AP019514">
    <property type="protein sequence ID" value="BBI62469.1"/>
    <property type="molecule type" value="Genomic_DNA"/>
</dbReference>
<evidence type="ECO:0008006" key="3">
    <source>
        <dbReference type="Google" id="ProtNLM"/>
    </source>
</evidence>
<dbReference type="SUPFAM" id="SSF143517">
    <property type="entry name" value="TRCF domain-like"/>
    <property type="match status" value="1"/>
</dbReference>
<dbReference type="InterPro" id="IPR037235">
    <property type="entry name" value="TRCF-like_C_D7"/>
</dbReference>
<dbReference type="KEGG" id="hsr:HSBAA_37750"/>
<name>A0A455UDQ7_9GAMM</name>
<dbReference type="Proteomes" id="UP000320231">
    <property type="component" value="Chromosome"/>
</dbReference>
<dbReference type="Gene3D" id="3.90.1150.50">
    <property type="entry name" value="Transcription-repair-coupling factor, D7 domain"/>
    <property type="match status" value="1"/>
</dbReference>
<reference evidence="1 2" key="1">
    <citation type="journal article" date="2019" name="Microbiol. Resour. Announc.">
        <title>Complete Genome Sequence of Halomonas sulfidaeris Strain Esulfide1 Isolated from a Metal Sulfide Rock at a Depth of 2,200 Meters, Obtained Using Nanopore Sequencing.</title>
        <authorList>
            <person name="Saito M."/>
            <person name="Nishigata A."/>
            <person name="Galipon J."/>
            <person name="Arakawa K."/>
        </authorList>
    </citation>
    <scope>NUCLEOTIDE SEQUENCE [LARGE SCALE GENOMIC DNA]</scope>
    <source>
        <strain evidence="1 2">ATCC BAA-803</strain>
    </source>
</reference>
<dbReference type="AlphaFoldDB" id="A0A455UDQ7"/>
<gene>
    <name evidence="1" type="ORF">HSBAA_37750</name>
</gene>
<protein>
    <recommendedName>
        <fullName evidence="3">Transcription-repair-coupling factor C-terminal domain-containing protein</fullName>
    </recommendedName>
</protein>